<evidence type="ECO:0000256" key="2">
    <source>
        <dbReference type="ARBA" id="ARBA00006966"/>
    </source>
</evidence>
<dbReference type="RefSeq" id="WP_138002753.1">
    <property type="nucleotide sequence ID" value="NZ_QGQD01000058.1"/>
</dbReference>
<name>A0A4U8QE21_9FIRM</name>
<evidence type="ECO:0000259" key="4">
    <source>
        <dbReference type="Pfam" id="PF01212"/>
    </source>
</evidence>
<comment type="caution">
    <text evidence="5">The sequence shown here is derived from an EMBL/GenBank/DDBJ whole genome shotgun (WGS) entry which is preliminary data.</text>
</comment>
<dbReference type="PANTHER" id="PTHR48097:SF5">
    <property type="entry name" value="LOW SPECIFICITY L-THREONINE ALDOLASE"/>
    <property type="match status" value="1"/>
</dbReference>
<reference evidence="5 6" key="1">
    <citation type="journal article" date="2019" name="Anaerobe">
        <title>Detection of Robinsoniella peoriensis in multiple bone samples of a trauma patient.</title>
        <authorList>
            <person name="Schrottner P."/>
            <person name="Hartwich K."/>
            <person name="Bunk B."/>
            <person name="Schober I."/>
            <person name="Helbig S."/>
            <person name="Rudolph W.W."/>
            <person name="Gunzer F."/>
        </authorList>
    </citation>
    <scope>NUCLEOTIDE SEQUENCE [LARGE SCALE GENOMIC DNA]</scope>
    <source>
        <strain evidence="5 6">DSM 106044</strain>
    </source>
</reference>
<dbReference type="Gene3D" id="3.90.1150.10">
    <property type="entry name" value="Aspartate Aminotransferase, domain 1"/>
    <property type="match status" value="1"/>
</dbReference>
<evidence type="ECO:0000256" key="3">
    <source>
        <dbReference type="ARBA" id="ARBA00022898"/>
    </source>
</evidence>
<evidence type="ECO:0000256" key="1">
    <source>
        <dbReference type="ARBA" id="ARBA00001933"/>
    </source>
</evidence>
<evidence type="ECO:0000313" key="5">
    <source>
        <dbReference type="EMBL" id="TLD00156.1"/>
    </source>
</evidence>
<comment type="cofactor">
    <cofactor evidence="1">
        <name>pyridoxal 5'-phosphate</name>
        <dbReference type="ChEBI" id="CHEBI:597326"/>
    </cofactor>
</comment>
<dbReference type="Proteomes" id="UP000306509">
    <property type="component" value="Unassembled WGS sequence"/>
</dbReference>
<dbReference type="AlphaFoldDB" id="A0A4U8QE21"/>
<organism evidence="5 6">
    <name type="scientific">Robinsoniella peoriensis</name>
    <dbReference type="NCBI Taxonomy" id="180332"/>
    <lineage>
        <taxon>Bacteria</taxon>
        <taxon>Bacillati</taxon>
        <taxon>Bacillota</taxon>
        <taxon>Clostridia</taxon>
        <taxon>Lachnospirales</taxon>
        <taxon>Lachnospiraceae</taxon>
        <taxon>Robinsoniella</taxon>
    </lineage>
</organism>
<dbReference type="InterPro" id="IPR015424">
    <property type="entry name" value="PyrdxlP-dep_Trfase"/>
</dbReference>
<sequence>MLEMNGKRGFESDNCSSVHPRVMQALMDVNCGHVPGYGYDPVTAEADRIFNHLFDRETDVFFTFNGTGTNCAALAHLVTPWQSILCADSAHINSAETGAPERIANAKLVPLPSIDGKISPRSLEDAVGGWQSEHVPKPRVLSLTQVTDDGTVYTPGELKNLCKIAHDHNMIVHMDGARLANAVAANQNDLTGTTWGAGVDVLSFGGTKNGLMFGEAVVFFDHKLAENFKYTRKSCGQLPSKMRYIAAQFIEILKDGLWLEMAGHANRMAMMLYEKMSGLPVFRTPFVPQANELFAHVDERIKWQLCDAFPFQHFGPEPGISRFVTSFDTTEEDLNALIACAEDLTHSYGNV</sequence>
<dbReference type="EC" id="4.1.2.48" evidence="5"/>
<accession>A0A4U8QE21</accession>
<dbReference type="GO" id="GO:0016829">
    <property type="term" value="F:lyase activity"/>
    <property type="evidence" value="ECO:0007669"/>
    <property type="project" value="UniProtKB-KW"/>
</dbReference>
<dbReference type="EMBL" id="QGQD01000058">
    <property type="protein sequence ID" value="TLD00156.1"/>
    <property type="molecule type" value="Genomic_DNA"/>
</dbReference>
<protein>
    <submittedName>
        <fullName evidence="5">Low specificity L-threonine aldolase</fullName>
        <ecNumber evidence="5">4.1.2.48</ecNumber>
    </submittedName>
</protein>
<dbReference type="Gene3D" id="3.40.640.10">
    <property type="entry name" value="Type I PLP-dependent aspartate aminotransferase-like (Major domain)"/>
    <property type="match status" value="1"/>
</dbReference>
<keyword evidence="3" id="KW-0663">Pyridoxal phosphate</keyword>
<comment type="similarity">
    <text evidence="2">Belongs to the threonine aldolase family.</text>
</comment>
<dbReference type="GO" id="GO:0006520">
    <property type="term" value="P:amino acid metabolic process"/>
    <property type="evidence" value="ECO:0007669"/>
    <property type="project" value="InterPro"/>
</dbReference>
<feature type="domain" description="Aromatic amino acid beta-eliminating lyase/threonine aldolase" evidence="4">
    <location>
        <begin position="10"/>
        <end position="299"/>
    </location>
</feature>
<keyword evidence="5" id="KW-0456">Lyase</keyword>
<evidence type="ECO:0000313" key="6">
    <source>
        <dbReference type="Proteomes" id="UP000306509"/>
    </source>
</evidence>
<dbReference type="STRING" id="180332.GCA_000797495_03039"/>
<dbReference type="PANTHER" id="PTHR48097">
    <property type="entry name" value="L-THREONINE ALDOLASE-RELATED"/>
    <property type="match status" value="1"/>
</dbReference>
<keyword evidence="6" id="KW-1185">Reference proteome</keyword>
<dbReference type="SUPFAM" id="SSF53383">
    <property type="entry name" value="PLP-dependent transferases"/>
    <property type="match status" value="1"/>
</dbReference>
<dbReference type="InterPro" id="IPR015422">
    <property type="entry name" value="PyrdxlP-dep_Trfase_small"/>
</dbReference>
<dbReference type="InterPro" id="IPR015421">
    <property type="entry name" value="PyrdxlP-dep_Trfase_major"/>
</dbReference>
<gene>
    <name evidence="5" type="primary">ltaE_2</name>
    <name evidence="5" type="ORF">DSM106044_02995</name>
</gene>
<proteinExistence type="inferred from homology"/>
<dbReference type="Pfam" id="PF01212">
    <property type="entry name" value="Beta_elim_lyase"/>
    <property type="match status" value="1"/>
</dbReference>
<dbReference type="InterPro" id="IPR001597">
    <property type="entry name" value="ArAA_b-elim_lyase/Thr_aldolase"/>
</dbReference>